<organism evidence="2 3">
    <name type="scientific">Stieleria marina</name>
    <dbReference type="NCBI Taxonomy" id="1930275"/>
    <lineage>
        <taxon>Bacteria</taxon>
        <taxon>Pseudomonadati</taxon>
        <taxon>Planctomycetota</taxon>
        <taxon>Planctomycetia</taxon>
        <taxon>Pirellulales</taxon>
        <taxon>Pirellulaceae</taxon>
        <taxon>Stieleria</taxon>
    </lineage>
</organism>
<accession>A0A517NR27</accession>
<evidence type="ECO:0000256" key="1">
    <source>
        <dbReference type="SAM" id="MobiDB-lite"/>
    </source>
</evidence>
<name>A0A517NR27_9BACT</name>
<keyword evidence="3" id="KW-1185">Reference proteome</keyword>
<dbReference type="Proteomes" id="UP000319817">
    <property type="component" value="Chromosome"/>
</dbReference>
<gene>
    <name evidence="2" type="ORF">K239x_15200</name>
</gene>
<proteinExistence type="predicted"/>
<evidence type="ECO:0000313" key="2">
    <source>
        <dbReference type="EMBL" id="QDT09574.1"/>
    </source>
</evidence>
<dbReference type="AlphaFoldDB" id="A0A517NR27"/>
<protein>
    <submittedName>
        <fullName evidence="2">Uncharacterized protein</fullName>
    </submittedName>
</protein>
<sequence length="54" mass="5976">MSPLATKPNLPKSTRKHGPVQLKLSEQLPAKTDYLALQCQEKNDEIQVSTITAN</sequence>
<reference evidence="2 3" key="1">
    <citation type="submission" date="2019-02" db="EMBL/GenBank/DDBJ databases">
        <title>Deep-cultivation of Planctomycetes and their phenomic and genomic characterization uncovers novel biology.</title>
        <authorList>
            <person name="Wiegand S."/>
            <person name="Jogler M."/>
            <person name="Boedeker C."/>
            <person name="Pinto D."/>
            <person name="Vollmers J."/>
            <person name="Rivas-Marin E."/>
            <person name="Kohn T."/>
            <person name="Peeters S.H."/>
            <person name="Heuer A."/>
            <person name="Rast P."/>
            <person name="Oberbeckmann S."/>
            <person name="Bunk B."/>
            <person name="Jeske O."/>
            <person name="Meyerdierks A."/>
            <person name="Storesund J.E."/>
            <person name="Kallscheuer N."/>
            <person name="Luecker S."/>
            <person name="Lage O.M."/>
            <person name="Pohl T."/>
            <person name="Merkel B.J."/>
            <person name="Hornburger P."/>
            <person name="Mueller R.-W."/>
            <person name="Bruemmer F."/>
            <person name="Labrenz M."/>
            <person name="Spormann A.M."/>
            <person name="Op den Camp H."/>
            <person name="Overmann J."/>
            <person name="Amann R."/>
            <person name="Jetten M.S.M."/>
            <person name="Mascher T."/>
            <person name="Medema M.H."/>
            <person name="Devos D.P."/>
            <person name="Kaster A.-K."/>
            <person name="Ovreas L."/>
            <person name="Rohde M."/>
            <person name="Galperin M.Y."/>
            <person name="Jogler C."/>
        </authorList>
    </citation>
    <scope>NUCLEOTIDE SEQUENCE [LARGE SCALE GENOMIC DNA]</scope>
    <source>
        <strain evidence="2 3">K23_9</strain>
    </source>
</reference>
<evidence type="ECO:0000313" key="3">
    <source>
        <dbReference type="Proteomes" id="UP000319817"/>
    </source>
</evidence>
<feature type="region of interest" description="Disordered" evidence="1">
    <location>
        <begin position="1"/>
        <end position="25"/>
    </location>
</feature>
<dbReference type="EMBL" id="CP036526">
    <property type="protein sequence ID" value="QDT09574.1"/>
    <property type="molecule type" value="Genomic_DNA"/>
</dbReference>